<proteinExistence type="predicted"/>
<evidence type="ECO:0000313" key="2">
    <source>
        <dbReference type="EMBL" id="KAG5456864.1"/>
    </source>
</evidence>
<dbReference type="Proteomes" id="UP000673691">
    <property type="component" value="Unassembled WGS sequence"/>
</dbReference>
<organism evidence="2 3">
    <name type="scientific">Olpidium bornovanus</name>
    <dbReference type="NCBI Taxonomy" id="278681"/>
    <lineage>
        <taxon>Eukaryota</taxon>
        <taxon>Fungi</taxon>
        <taxon>Fungi incertae sedis</taxon>
        <taxon>Olpidiomycota</taxon>
        <taxon>Olpidiomycotina</taxon>
        <taxon>Olpidiomycetes</taxon>
        <taxon>Olpidiales</taxon>
        <taxon>Olpidiaceae</taxon>
        <taxon>Olpidium</taxon>
    </lineage>
</organism>
<reference evidence="2 3" key="1">
    <citation type="journal article" name="Sci. Rep.">
        <title>Genome-scale phylogenetic analyses confirm Olpidium as the closest living zoosporic fungus to the non-flagellated, terrestrial fungi.</title>
        <authorList>
            <person name="Chang Y."/>
            <person name="Rochon D."/>
            <person name="Sekimoto S."/>
            <person name="Wang Y."/>
            <person name="Chovatia M."/>
            <person name="Sandor L."/>
            <person name="Salamov A."/>
            <person name="Grigoriev I.V."/>
            <person name="Stajich J.E."/>
            <person name="Spatafora J.W."/>
        </authorList>
    </citation>
    <scope>NUCLEOTIDE SEQUENCE [LARGE SCALE GENOMIC DNA]</scope>
    <source>
        <strain evidence="2">S191</strain>
    </source>
</reference>
<sequence>PQGSTQRGLQRKSTSPALGLNLGLGTLGLLLANLRALAPPDVLRLARTGETSEQHVEMPGEHFRGCRCGGQKKNDQFHLLLDPLLLLGSFLRLLGGADGGVACGGADLGLLGALGTDGFPGCADDSALVLDGLAGALLDRLLGDALLVHAAENDGPVDLPRVLALVEQRLDFAVQELERPVVGPDEGLSMTGVDLVPGKRADFQPGQSSENHRRTKKNLSNRNKEGRLICAGRSNRLQAQSCPRFSRTPQ</sequence>
<comment type="caution">
    <text evidence="2">The sequence shown here is derived from an EMBL/GenBank/DDBJ whole genome shotgun (WGS) entry which is preliminary data.</text>
</comment>
<protein>
    <submittedName>
        <fullName evidence="2">Uncharacterized protein</fullName>
    </submittedName>
</protein>
<keyword evidence="3" id="KW-1185">Reference proteome</keyword>
<evidence type="ECO:0000256" key="1">
    <source>
        <dbReference type="SAM" id="MobiDB-lite"/>
    </source>
</evidence>
<accession>A0A8H8DFP0</accession>
<name>A0A8H8DFP0_9FUNG</name>
<gene>
    <name evidence="2" type="ORF">BJ554DRAFT_3265</name>
</gene>
<dbReference type="AlphaFoldDB" id="A0A8H8DFP0"/>
<feature type="region of interest" description="Disordered" evidence="1">
    <location>
        <begin position="183"/>
        <end position="225"/>
    </location>
</feature>
<feature type="non-terminal residue" evidence="2">
    <location>
        <position position="1"/>
    </location>
</feature>
<dbReference type="EMBL" id="JAEFCI010011027">
    <property type="protein sequence ID" value="KAG5456864.1"/>
    <property type="molecule type" value="Genomic_DNA"/>
</dbReference>
<evidence type="ECO:0000313" key="3">
    <source>
        <dbReference type="Proteomes" id="UP000673691"/>
    </source>
</evidence>